<dbReference type="KEGG" id="mgm:Mmc1_3518"/>
<reference evidence="2 3" key="2">
    <citation type="journal article" date="2012" name="Int. J. Syst. Evol. Microbiol.">
        <title>Magnetococcus marinus gen. nov., sp. nov., a marine, magnetotactic bacterium that represents a novel lineage (Magnetococcaceae fam. nov.; Magnetococcales ord. nov.) at the base of the Alphaproteobacteria.</title>
        <authorList>
            <person name="Bazylinski D.A."/>
            <person name="Williams T.J."/>
            <person name="Lefevre C.T."/>
            <person name="Berg R.J."/>
            <person name="Zhang C.L."/>
            <person name="Bowser S.S."/>
            <person name="Dean A.J."/>
            <person name="Beveridge T.J."/>
        </authorList>
    </citation>
    <scope>NUCLEOTIDE SEQUENCE [LARGE SCALE GENOMIC DNA]</scope>
    <source>
        <strain evidence="3">ATCC BAA-1437 / JCM 17883 / MC-1</strain>
    </source>
</reference>
<dbReference type="AlphaFoldDB" id="A0LDG0"/>
<evidence type="ECO:0000313" key="2">
    <source>
        <dbReference type="EMBL" id="ABK46003.1"/>
    </source>
</evidence>
<keyword evidence="1" id="KW-0732">Signal</keyword>
<dbReference type="HOGENOM" id="CLU_993078_0_0_5"/>
<reference evidence="3" key="1">
    <citation type="journal article" date="2009" name="Appl. Environ. Microbiol.">
        <title>Complete genome sequence of the chemolithoautotrophic marine magnetotactic coccus strain MC-1.</title>
        <authorList>
            <person name="Schubbe S."/>
            <person name="Williams T.J."/>
            <person name="Xie G."/>
            <person name="Kiss H.E."/>
            <person name="Brettin T.S."/>
            <person name="Martinez D."/>
            <person name="Ross C.A."/>
            <person name="Schuler D."/>
            <person name="Cox B.L."/>
            <person name="Nealson K.H."/>
            <person name="Bazylinski D.A."/>
        </authorList>
    </citation>
    <scope>NUCLEOTIDE SEQUENCE [LARGE SCALE GENOMIC DNA]</scope>
    <source>
        <strain evidence="3">ATCC BAA-1437 / JCM 17883 / MC-1</strain>
    </source>
</reference>
<evidence type="ECO:0000256" key="1">
    <source>
        <dbReference type="SAM" id="SignalP"/>
    </source>
</evidence>
<gene>
    <name evidence="2" type="ordered locus">Mmc1_3518</name>
</gene>
<sequence precursor="true">MKTSFRIWTLMVSISALSLSFSSPLFAKSAHEEPMDAAHHAATPVHGAACVGFGPQAPRDIDAVEGSNARLFSFAPSKEQMNLCNIHFHTHAEHKAKAFSIFAGAGEHGHGGGYQCAISQSLSPEELTMPKENHCGGVKPGDTLEVHWVYTSCDVKPGKGLGSCLSEGCSNPNLRVESQVFAVVNDANALDFDSMDYDGTVRNGYHQAKSIPDNTGTPVQFLGSTTGPKYTEQSCSPMQVTWSVRPECAKIDITSLSRWCGENAFAEEHAHGVRTLVTNPALLSTIP</sequence>
<evidence type="ECO:0008006" key="4">
    <source>
        <dbReference type="Google" id="ProtNLM"/>
    </source>
</evidence>
<dbReference type="RefSeq" id="WP_011715059.1">
    <property type="nucleotide sequence ID" value="NC_008576.1"/>
</dbReference>
<proteinExistence type="predicted"/>
<dbReference type="InterPro" id="IPR018883">
    <property type="entry name" value="Delta_CA"/>
</dbReference>
<organism evidence="2 3">
    <name type="scientific">Magnetococcus marinus (strain ATCC BAA-1437 / JCM 17883 / MC-1)</name>
    <dbReference type="NCBI Taxonomy" id="156889"/>
    <lineage>
        <taxon>Bacteria</taxon>
        <taxon>Pseudomonadati</taxon>
        <taxon>Pseudomonadota</taxon>
        <taxon>Magnetococcia</taxon>
        <taxon>Magnetococcales</taxon>
        <taxon>Magnetococcaceae</taxon>
        <taxon>Magnetococcus</taxon>
    </lineage>
</organism>
<name>A0LDG0_MAGMM</name>
<evidence type="ECO:0000313" key="3">
    <source>
        <dbReference type="Proteomes" id="UP000002586"/>
    </source>
</evidence>
<accession>A0LDG0</accession>
<dbReference type="eggNOG" id="ENOG502Z8DI">
    <property type="taxonomic scope" value="Bacteria"/>
</dbReference>
<feature type="chain" id="PRO_5002626043" description="Cadmium carbonic anhydrase" evidence="1">
    <location>
        <begin position="28"/>
        <end position="287"/>
    </location>
</feature>
<dbReference type="Proteomes" id="UP000002586">
    <property type="component" value="Chromosome"/>
</dbReference>
<keyword evidence="3" id="KW-1185">Reference proteome</keyword>
<dbReference type="EMBL" id="CP000471">
    <property type="protein sequence ID" value="ABK46003.1"/>
    <property type="molecule type" value="Genomic_DNA"/>
</dbReference>
<feature type="signal peptide" evidence="1">
    <location>
        <begin position="1"/>
        <end position="27"/>
    </location>
</feature>
<dbReference type="Pfam" id="PF10563">
    <property type="entry name" value="CA_like"/>
    <property type="match status" value="1"/>
</dbReference>
<protein>
    <recommendedName>
        <fullName evidence="4">Cadmium carbonic anhydrase</fullName>
    </recommendedName>
</protein>